<name>A0ABV5JBA7_9BACT</name>
<evidence type="ECO:0000313" key="8">
    <source>
        <dbReference type="Proteomes" id="UP001589654"/>
    </source>
</evidence>
<evidence type="ECO:0000256" key="4">
    <source>
        <dbReference type="ARBA" id="ARBA00023136"/>
    </source>
</evidence>
<keyword evidence="5" id="KW-0813">Transport</keyword>
<sequence length="108" mass="12668">MAFYLIAVLWVGLMISTYSHNQQQAMSLAFFFIMIFLLMSGLFNPIESMPSWAKWIAEVNPVTYFIEVMRMVVKKGSGLADLENHFLIMFGFAIFFYPWAIWNYRKTS</sequence>
<dbReference type="RefSeq" id="WP_353959653.1">
    <property type="nucleotide sequence ID" value="NZ_JBHMEW010000068.1"/>
</dbReference>
<keyword evidence="8" id="KW-1185">Reference proteome</keyword>
<dbReference type="Proteomes" id="UP001589654">
    <property type="component" value="Unassembled WGS sequence"/>
</dbReference>
<protein>
    <recommendedName>
        <fullName evidence="5">Transport permease protein</fullName>
    </recommendedName>
</protein>
<comment type="caution">
    <text evidence="5">Lacks conserved residue(s) required for the propagation of feature annotation.</text>
</comment>
<comment type="subcellular location">
    <subcellularLocation>
        <location evidence="5">Cell membrane</location>
        <topology evidence="5">Multi-pass membrane protein</topology>
    </subcellularLocation>
    <subcellularLocation>
        <location evidence="1">Membrane</location>
        <topology evidence="1">Multi-pass membrane protein</topology>
    </subcellularLocation>
</comment>
<dbReference type="PROSITE" id="PS51012">
    <property type="entry name" value="ABC_TM2"/>
    <property type="match status" value="1"/>
</dbReference>
<dbReference type="Pfam" id="PF01061">
    <property type="entry name" value="ABC2_membrane"/>
    <property type="match status" value="1"/>
</dbReference>
<reference evidence="7 8" key="1">
    <citation type="submission" date="2024-09" db="EMBL/GenBank/DDBJ databases">
        <authorList>
            <person name="Sun Q."/>
            <person name="Mori K."/>
        </authorList>
    </citation>
    <scope>NUCLEOTIDE SEQUENCE [LARGE SCALE GENOMIC DNA]</scope>
    <source>
        <strain evidence="7 8">CECT 7682</strain>
    </source>
</reference>
<gene>
    <name evidence="7" type="ORF">ACFFUR_16710</name>
</gene>
<proteinExistence type="inferred from homology"/>
<accession>A0ABV5JBA7</accession>
<keyword evidence="4 5" id="KW-0472">Membrane</keyword>
<feature type="transmembrane region" description="Helical" evidence="5">
    <location>
        <begin position="29"/>
        <end position="46"/>
    </location>
</feature>
<feature type="transmembrane region" description="Helical" evidence="5">
    <location>
        <begin position="84"/>
        <end position="102"/>
    </location>
</feature>
<dbReference type="InterPro" id="IPR047817">
    <property type="entry name" value="ABC2_TM_bact-type"/>
</dbReference>
<comment type="caution">
    <text evidence="7">The sequence shown here is derived from an EMBL/GenBank/DDBJ whole genome shotgun (WGS) entry which is preliminary data.</text>
</comment>
<dbReference type="InterPro" id="IPR051784">
    <property type="entry name" value="Nod_factor_ABC_transporter"/>
</dbReference>
<evidence type="ECO:0000259" key="6">
    <source>
        <dbReference type="PROSITE" id="PS51012"/>
    </source>
</evidence>
<keyword evidence="5" id="KW-1003">Cell membrane</keyword>
<evidence type="ECO:0000256" key="5">
    <source>
        <dbReference type="RuleBase" id="RU361157"/>
    </source>
</evidence>
<organism evidence="7 8">
    <name type="scientific">Echinicola jeungdonensis</name>
    <dbReference type="NCBI Taxonomy" id="709343"/>
    <lineage>
        <taxon>Bacteria</taxon>
        <taxon>Pseudomonadati</taxon>
        <taxon>Bacteroidota</taxon>
        <taxon>Cytophagia</taxon>
        <taxon>Cytophagales</taxon>
        <taxon>Cyclobacteriaceae</taxon>
        <taxon>Echinicola</taxon>
    </lineage>
</organism>
<feature type="domain" description="ABC transmembrane type-2" evidence="6">
    <location>
        <begin position="1"/>
        <end position="107"/>
    </location>
</feature>
<evidence type="ECO:0000256" key="3">
    <source>
        <dbReference type="ARBA" id="ARBA00022989"/>
    </source>
</evidence>
<evidence type="ECO:0000313" key="7">
    <source>
        <dbReference type="EMBL" id="MFB9213460.1"/>
    </source>
</evidence>
<keyword evidence="2 5" id="KW-0812">Transmembrane</keyword>
<dbReference type="PANTHER" id="PTHR43229:SF2">
    <property type="entry name" value="NODULATION PROTEIN J"/>
    <property type="match status" value="1"/>
</dbReference>
<dbReference type="EMBL" id="JBHMEW010000068">
    <property type="protein sequence ID" value="MFB9213460.1"/>
    <property type="molecule type" value="Genomic_DNA"/>
</dbReference>
<keyword evidence="3 5" id="KW-1133">Transmembrane helix</keyword>
<comment type="similarity">
    <text evidence="5">Belongs to the ABC-2 integral membrane protein family.</text>
</comment>
<dbReference type="InterPro" id="IPR013525">
    <property type="entry name" value="ABC2_TM"/>
</dbReference>
<dbReference type="PANTHER" id="PTHR43229">
    <property type="entry name" value="NODULATION PROTEIN J"/>
    <property type="match status" value="1"/>
</dbReference>
<evidence type="ECO:0000256" key="1">
    <source>
        <dbReference type="ARBA" id="ARBA00004141"/>
    </source>
</evidence>
<evidence type="ECO:0000256" key="2">
    <source>
        <dbReference type="ARBA" id="ARBA00022692"/>
    </source>
</evidence>